<dbReference type="PANTHER" id="PTHR34310">
    <property type="entry name" value="DUF427 DOMAIN PROTEIN (AFU_ORTHOLOGUE AFUA_3G02220)"/>
    <property type="match status" value="1"/>
</dbReference>
<reference evidence="2 3" key="1">
    <citation type="submission" date="2019-03" db="EMBL/GenBank/DDBJ databases">
        <title>Rhodobacteraceae bacterium SM1902, a new member of the family Rhodobacteraceae isolated from Yantai.</title>
        <authorList>
            <person name="Sun Y."/>
        </authorList>
    </citation>
    <scope>NUCLEOTIDE SEQUENCE [LARGE SCALE GENOMIC DNA]</scope>
    <source>
        <strain evidence="2 3">SM1902</strain>
    </source>
</reference>
<proteinExistence type="predicted"/>
<comment type="caution">
    <text evidence="2">The sequence shown here is derived from an EMBL/GenBank/DDBJ whole genome shotgun (WGS) entry which is preliminary data.</text>
</comment>
<dbReference type="Proteomes" id="UP000294562">
    <property type="component" value="Unassembled WGS sequence"/>
</dbReference>
<dbReference type="RefSeq" id="WP_133342626.1">
    <property type="nucleotide sequence ID" value="NZ_SMZO01000017.1"/>
</dbReference>
<evidence type="ECO:0000259" key="1">
    <source>
        <dbReference type="Pfam" id="PF04248"/>
    </source>
</evidence>
<feature type="domain" description="DUF427" evidence="1">
    <location>
        <begin position="15"/>
        <end position="104"/>
    </location>
</feature>
<gene>
    <name evidence="2" type="ORF">E2L05_09215</name>
</gene>
<evidence type="ECO:0000313" key="2">
    <source>
        <dbReference type="EMBL" id="TDL88071.1"/>
    </source>
</evidence>
<organism evidence="2 3">
    <name type="scientific">Meridianimarinicoccus aquatilis</name>
    <dbReference type="NCBI Taxonomy" id="2552766"/>
    <lineage>
        <taxon>Bacteria</taxon>
        <taxon>Pseudomonadati</taxon>
        <taxon>Pseudomonadota</taxon>
        <taxon>Alphaproteobacteria</taxon>
        <taxon>Rhodobacterales</taxon>
        <taxon>Paracoccaceae</taxon>
        <taxon>Meridianimarinicoccus</taxon>
    </lineage>
</organism>
<name>A0A4R6AU06_9RHOB</name>
<protein>
    <submittedName>
        <fullName evidence="2">DUF427 domain-containing protein</fullName>
    </submittedName>
</protein>
<dbReference type="EMBL" id="SMZO01000017">
    <property type="protein sequence ID" value="TDL88071.1"/>
    <property type="molecule type" value="Genomic_DNA"/>
</dbReference>
<evidence type="ECO:0000313" key="3">
    <source>
        <dbReference type="Proteomes" id="UP000294562"/>
    </source>
</evidence>
<dbReference type="Pfam" id="PF04248">
    <property type="entry name" value="NTP_transf_9"/>
    <property type="match status" value="1"/>
</dbReference>
<dbReference type="InterPro" id="IPR007361">
    <property type="entry name" value="DUF427"/>
</dbReference>
<dbReference type="AlphaFoldDB" id="A0A4R6AU06"/>
<keyword evidence="3" id="KW-1185">Reference proteome</keyword>
<accession>A0A4R6AU06</accession>
<sequence length="113" mass="12283">MSELITIRKAPGKWVVFANGAVYGETNNALELSEGNMTPVIYVPREDIAMAFFDKTEKTTSCPHKGTASYYSIETKSTVLENVAWSYEAPNADVAQIAGYLAFAGGPVNVEQQ</sequence>
<dbReference type="Gene3D" id="2.170.150.40">
    <property type="entry name" value="Domain of unknown function (DUF427)"/>
    <property type="match status" value="1"/>
</dbReference>
<dbReference type="PANTHER" id="PTHR34310:SF9">
    <property type="entry name" value="BLR5716 PROTEIN"/>
    <property type="match status" value="1"/>
</dbReference>
<dbReference type="OrthoDB" id="9815163at2"/>
<dbReference type="InterPro" id="IPR038694">
    <property type="entry name" value="DUF427_sf"/>
</dbReference>